<feature type="region of interest" description="Disordered" evidence="1">
    <location>
        <begin position="57"/>
        <end position="88"/>
    </location>
</feature>
<organism evidence="2">
    <name type="scientific">Oryza nivara</name>
    <name type="common">Indian wild rice</name>
    <name type="synonym">Oryza sativa f. spontanea</name>
    <dbReference type="NCBI Taxonomy" id="4536"/>
    <lineage>
        <taxon>Eukaryota</taxon>
        <taxon>Viridiplantae</taxon>
        <taxon>Streptophyta</taxon>
        <taxon>Embryophyta</taxon>
        <taxon>Tracheophyta</taxon>
        <taxon>Spermatophyta</taxon>
        <taxon>Magnoliopsida</taxon>
        <taxon>Liliopsida</taxon>
        <taxon>Poales</taxon>
        <taxon>Poaceae</taxon>
        <taxon>BOP clade</taxon>
        <taxon>Oryzoideae</taxon>
        <taxon>Oryzeae</taxon>
        <taxon>Oryzinae</taxon>
        <taxon>Oryza</taxon>
    </lineage>
</organism>
<dbReference type="Proteomes" id="UP000006591">
    <property type="component" value="Chromosome 9"/>
</dbReference>
<sequence>MVAPPPPCRPLILFFPQVTASPAHSLLSCPPPPGTRAAAVAASLSCGRHPLALAAASANEEAGTTGSGDSGLLAGRSGHSEARGSRPAVAAARSLRSAVAAVRSARYAVAIARSKGMPSMPAFLAAPSLPPALLATPAPAPARRGGRGCRIRQPRCPRRPIWSPGVDGKRYHSRLIGSNEGAVSSTRKVPLSSTRFGGGQKGIVTIERNNVWIRISVSTSRQRIQHQPSTSHDASMGLNSSSVLITREDNEIKIRNHLFGCIKLTSLSCSKILCSNQCLNYRLADWAQELGIFIELSFYFIAYISPHTMETVIQFHLYHYT</sequence>
<protein>
    <submittedName>
        <fullName evidence="2">Uncharacterized protein</fullName>
    </submittedName>
</protein>
<feature type="compositionally biased region" description="Basic residues" evidence="1">
    <location>
        <begin position="144"/>
        <end position="158"/>
    </location>
</feature>
<feature type="region of interest" description="Disordered" evidence="1">
    <location>
        <begin position="138"/>
        <end position="164"/>
    </location>
</feature>
<dbReference type="AlphaFoldDB" id="A0A0E0IIT2"/>
<dbReference type="HOGENOM" id="CLU_068777_0_0_1"/>
<evidence type="ECO:0000313" key="3">
    <source>
        <dbReference type="Proteomes" id="UP000006591"/>
    </source>
</evidence>
<dbReference type="EnsemblPlants" id="ONIVA09G07870.2">
    <property type="protein sequence ID" value="ONIVA09G07870.2"/>
    <property type="gene ID" value="ONIVA09G07870"/>
</dbReference>
<reference evidence="2" key="2">
    <citation type="submission" date="2018-04" db="EMBL/GenBank/DDBJ databases">
        <title>OnivRS2 (Oryza nivara Reference Sequence Version 2).</title>
        <authorList>
            <person name="Zhang J."/>
            <person name="Kudrna D."/>
            <person name="Lee S."/>
            <person name="Talag J."/>
            <person name="Rajasekar S."/>
            <person name="Welchert J."/>
            <person name="Hsing Y.-I."/>
            <person name="Wing R.A."/>
        </authorList>
    </citation>
    <scope>NUCLEOTIDE SEQUENCE [LARGE SCALE GENOMIC DNA]</scope>
    <source>
        <strain evidence="2">SL10</strain>
    </source>
</reference>
<proteinExistence type="predicted"/>
<dbReference type="OMA" id="SHDASMG"/>
<reference evidence="2" key="1">
    <citation type="submission" date="2015-04" db="UniProtKB">
        <authorList>
            <consortium name="EnsemblPlants"/>
        </authorList>
    </citation>
    <scope>IDENTIFICATION</scope>
    <source>
        <strain evidence="2">SL10</strain>
    </source>
</reference>
<keyword evidence="3" id="KW-1185">Reference proteome</keyword>
<name>A0A0E0IIT2_ORYNI</name>
<evidence type="ECO:0000313" key="2">
    <source>
        <dbReference type="EnsemblPlants" id="ONIVA09G07870.2"/>
    </source>
</evidence>
<dbReference type="Gramene" id="ONIVA09G07870.2">
    <property type="protein sequence ID" value="ONIVA09G07870.2"/>
    <property type="gene ID" value="ONIVA09G07870"/>
</dbReference>
<accession>A0A0E0IIT2</accession>
<evidence type="ECO:0000256" key="1">
    <source>
        <dbReference type="SAM" id="MobiDB-lite"/>
    </source>
</evidence>